<dbReference type="OrthoDB" id="2739624at2"/>
<reference evidence="2 3" key="1">
    <citation type="submission" date="2016-01" db="EMBL/GenBank/DDBJ databases">
        <title>Complete genome sequence of strain Lentibacillus amyloliquefaciens LAM0015T isolated from saline sediment.</title>
        <authorList>
            <person name="Wang J.-L."/>
            <person name="He M.-X."/>
        </authorList>
    </citation>
    <scope>NUCLEOTIDE SEQUENCE [LARGE SCALE GENOMIC DNA]</scope>
    <source>
        <strain evidence="2 3">LAM0015</strain>
    </source>
</reference>
<dbReference type="InterPro" id="IPR006045">
    <property type="entry name" value="Cupin_1"/>
</dbReference>
<sequence length="214" mass="24950">MTEHNMDYTNPNLHYSYDMEQSRFFTKNQHNYVNVLGKEQMQTMGNVFLLDVFLSSGNIVEPHYHLNASELIYCITGETIVSMINPSTNELNNIRIQPQQVVTIPQGWWHYFAANKDNTHVLTIYDISELNTVWGSDVLRLTPPQVFAHTYCLDKEQIQQALQPIRDTVIIGPPADCNQRRGSYSNKQAYYQPYYHPSVPYYYTSQMQPPYNQP</sequence>
<dbReference type="SMART" id="SM00835">
    <property type="entry name" value="Cupin_1"/>
    <property type="match status" value="1"/>
</dbReference>
<accession>A0A0U4FI32</accession>
<dbReference type="SUPFAM" id="SSF51182">
    <property type="entry name" value="RmlC-like cupins"/>
    <property type="match status" value="1"/>
</dbReference>
<feature type="domain" description="Cupin type-1" evidence="1">
    <location>
        <begin position="17"/>
        <end position="159"/>
    </location>
</feature>
<dbReference type="Gene3D" id="2.60.120.10">
    <property type="entry name" value="Jelly Rolls"/>
    <property type="match status" value="1"/>
</dbReference>
<dbReference type="STRING" id="1472767.AOX59_06400"/>
<evidence type="ECO:0000313" key="3">
    <source>
        <dbReference type="Proteomes" id="UP000050331"/>
    </source>
</evidence>
<evidence type="ECO:0000313" key="2">
    <source>
        <dbReference type="EMBL" id="ALX48270.1"/>
    </source>
</evidence>
<dbReference type="InterPro" id="IPR014710">
    <property type="entry name" value="RmlC-like_jellyroll"/>
</dbReference>
<evidence type="ECO:0000259" key="1">
    <source>
        <dbReference type="SMART" id="SM00835"/>
    </source>
</evidence>
<dbReference type="PANTHER" id="PTHR31189">
    <property type="entry name" value="OS03G0336100 PROTEIN-RELATED"/>
    <property type="match status" value="1"/>
</dbReference>
<dbReference type="AlphaFoldDB" id="A0A0U4FI32"/>
<dbReference type="Pfam" id="PF00190">
    <property type="entry name" value="Cupin_1"/>
    <property type="match status" value="1"/>
</dbReference>
<dbReference type="KEGG" id="lao:AOX59_06400"/>
<name>A0A0U4FI32_9BACI</name>
<dbReference type="InterPro" id="IPR011051">
    <property type="entry name" value="RmlC_Cupin_sf"/>
</dbReference>
<dbReference type="EMBL" id="CP013862">
    <property type="protein sequence ID" value="ALX48270.1"/>
    <property type="molecule type" value="Genomic_DNA"/>
</dbReference>
<gene>
    <name evidence="2" type="ORF">AOX59_06400</name>
</gene>
<dbReference type="InterPro" id="IPR050253">
    <property type="entry name" value="Seed_Storage-Functional"/>
</dbReference>
<keyword evidence="3" id="KW-1185">Reference proteome</keyword>
<proteinExistence type="predicted"/>
<organism evidence="2 3">
    <name type="scientific">Lentibacillus amyloliquefaciens</name>
    <dbReference type="NCBI Taxonomy" id="1472767"/>
    <lineage>
        <taxon>Bacteria</taxon>
        <taxon>Bacillati</taxon>
        <taxon>Bacillota</taxon>
        <taxon>Bacilli</taxon>
        <taxon>Bacillales</taxon>
        <taxon>Bacillaceae</taxon>
        <taxon>Lentibacillus</taxon>
    </lineage>
</organism>
<dbReference type="Proteomes" id="UP000050331">
    <property type="component" value="Chromosome"/>
</dbReference>
<protein>
    <recommendedName>
        <fullName evidence="1">Cupin type-1 domain-containing protein</fullName>
    </recommendedName>
</protein>